<accession>A0A2N6T5U9</accession>
<dbReference type="EMBL" id="PNHG01000005">
    <property type="protein sequence ID" value="PMC64691.1"/>
    <property type="molecule type" value="Genomic_DNA"/>
</dbReference>
<dbReference type="Pfam" id="PF01636">
    <property type="entry name" value="APH"/>
    <property type="match status" value="1"/>
</dbReference>
<organism evidence="2 3">
    <name type="scientific">Corynebacterium tuscaniense</name>
    <dbReference type="NCBI Taxonomy" id="302449"/>
    <lineage>
        <taxon>Bacteria</taxon>
        <taxon>Bacillati</taxon>
        <taxon>Actinomycetota</taxon>
        <taxon>Actinomycetes</taxon>
        <taxon>Mycobacteriales</taxon>
        <taxon>Corynebacteriaceae</taxon>
        <taxon>Corynebacterium</taxon>
    </lineage>
</organism>
<dbReference type="Proteomes" id="UP000235836">
    <property type="component" value="Unassembled WGS sequence"/>
</dbReference>
<evidence type="ECO:0000313" key="2">
    <source>
        <dbReference type="EMBL" id="PMC64691.1"/>
    </source>
</evidence>
<keyword evidence="2" id="KW-0808">Transferase</keyword>
<keyword evidence="3" id="KW-1185">Reference proteome</keyword>
<reference evidence="2 3" key="1">
    <citation type="submission" date="2017-09" db="EMBL/GenBank/DDBJ databases">
        <title>Bacterial strain isolated from the female urinary microbiota.</title>
        <authorList>
            <person name="Thomas-White K."/>
            <person name="Kumar N."/>
            <person name="Forster S."/>
            <person name="Putonti C."/>
            <person name="Lawley T."/>
            <person name="Wolfe A.J."/>
        </authorList>
    </citation>
    <scope>NUCLEOTIDE SEQUENCE [LARGE SCALE GENOMIC DNA]</scope>
    <source>
        <strain evidence="2 3">UMB0792</strain>
    </source>
</reference>
<dbReference type="RefSeq" id="WP_102723801.1">
    <property type="nucleotide sequence ID" value="NZ_PNHG01000005.1"/>
</dbReference>
<sequence length="418" mass="45756">MLNHEQIIDLAEGMLNHRYGGQQQLTEPEELSGTGSTTVLRLRVANNPFLSHRSVVVKYSPRTGDPIDDAAFVREVVAYQFTTSLSEDVRPGPVMLGYDLDKRAIILSDSGNGDTLATLLETSDEEQRVKLLRNLGTSLGKMHAGTAGAETSFNILLARMVKNIEGARDVQLMREGLLENRILEGLEIVRHAGIDVPANVASIADTVQVRMLHGGSRAFTPFDLSPDNILFADRTQFLDYEWAGFRDVMFDVAGVIAGFPQYISSQPLSDKEAKVFVEAWAAEVGGAWPSVNNEDTLQARITASLIGWAFFSVSILYVDGDDTLSGTRYGKGGWVVDVDSPSGQDTDMFDPQIREEDVERGAKILRSSVRQDLTVEEIAIRRDVAGTFDALARYAATGTEPTYAEISSFAASVVERLT</sequence>
<protein>
    <submittedName>
        <fullName evidence="2">Phosphotransferase</fullName>
    </submittedName>
</protein>
<dbReference type="InterPro" id="IPR011009">
    <property type="entry name" value="Kinase-like_dom_sf"/>
</dbReference>
<dbReference type="AlphaFoldDB" id="A0A2N6T5U9"/>
<evidence type="ECO:0000313" key="3">
    <source>
        <dbReference type="Proteomes" id="UP000235836"/>
    </source>
</evidence>
<comment type="caution">
    <text evidence="2">The sequence shown here is derived from an EMBL/GenBank/DDBJ whole genome shotgun (WGS) entry which is preliminary data.</text>
</comment>
<feature type="domain" description="Aminoglycoside phosphotransferase" evidence="1">
    <location>
        <begin position="115"/>
        <end position="281"/>
    </location>
</feature>
<dbReference type="InterPro" id="IPR002575">
    <property type="entry name" value="Aminoglycoside_PTrfase"/>
</dbReference>
<name>A0A2N6T5U9_9CORY</name>
<proteinExistence type="predicted"/>
<dbReference type="Gene3D" id="3.90.1200.10">
    <property type="match status" value="1"/>
</dbReference>
<dbReference type="SUPFAM" id="SSF56112">
    <property type="entry name" value="Protein kinase-like (PK-like)"/>
    <property type="match status" value="1"/>
</dbReference>
<evidence type="ECO:0000259" key="1">
    <source>
        <dbReference type="Pfam" id="PF01636"/>
    </source>
</evidence>
<dbReference type="GO" id="GO:0016740">
    <property type="term" value="F:transferase activity"/>
    <property type="evidence" value="ECO:0007669"/>
    <property type="project" value="UniProtKB-KW"/>
</dbReference>
<gene>
    <name evidence="2" type="ORF">CJ203_05190</name>
</gene>